<keyword evidence="8" id="KW-1185">Reference proteome</keyword>
<dbReference type="PROSITE" id="PS50961">
    <property type="entry name" value="HTH_LA"/>
    <property type="match status" value="1"/>
</dbReference>
<evidence type="ECO:0000256" key="3">
    <source>
        <dbReference type="ARBA" id="ARBA00023242"/>
    </source>
</evidence>
<dbReference type="InterPro" id="IPR035979">
    <property type="entry name" value="RBD_domain_sf"/>
</dbReference>
<dbReference type="InterPro" id="IPR036390">
    <property type="entry name" value="WH_DNA-bd_sf"/>
</dbReference>
<sequence>MAMEEESSVSVDSHTSSSASLAYNIDSSSSNTSKLNAQAPAFLPRTSSGRVYATRAAPLHQITTHIAIQNQFLYAPQLSLQSPQSPYYGGGGVARRFIDQEVAAATTADADISVKNGGLTEEAAQKIVNQVVLRPYLQVKKKNKLFHQPNKKQGCLSLKQYLHVSLVEFYFSDLNLATTENLIRHMIKDPEGYVPISVVASFKKIKALIGSHAQLAEVLRSSINLVVSEDGKKVKRKNPLTEAALEELQSRIVVAENLPEDHCHQNLMKIFSAVGRVKMIRTCHPQPSNGGASSASRSAKSDSTMYSNKLHAFVEYDAVELAEKAVLELNDVDNWRNGLKVHLLLRRAAKSGQARVKKVGHESDPNSKEDDDVALELNEKHDGDSSHHVDVQSNDVAEEHGRVGKKKGNNRGRGKVQGQGPGQTRGRGRETPQFRQTNRGGRNGGSVTKVNTGSSVASAPSSTGGVNVTGQPAVVTDQSGGKQSSVPRMPDGTKGFSMGRGKPVAVRTE</sequence>
<dbReference type="InterPro" id="IPR012677">
    <property type="entry name" value="Nucleotide-bd_a/b_plait_sf"/>
</dbReference>
<dbReference type="SMART" id="SM00715">
    <property type="entry name" value="LA"/>
    <property type="match status" value="1"/>
</dbReference>
<dbReference type="InterPro" id="IPR006630">
    <property type="entry name" value="La_HTH"/>
</dbReference>
<dbReference type="Proteomes" id="UP000694930">
    <property type="component" value="Chromosome 12"/>
</dbReference>
<evidence type="ECO:0000256" key="5">
    <source>
        <dbReference type="SAM" id="MobiDB-lite"/>
    </source>
</evidence>
<feature type="region of interest" description="Disordered" evidence="5">
    <location>
        <begin position="350"/>
        <end position="509"/>
    </location>
</feature>
<dbReference type="SUPFAM" id="SSF46785">
    <property type="entry name" value="Winged helix' DNA-binding domain"/>
    <property type="match status" value="1"/>
</dbReference>
<keyword evidence="2 4" id="KW-0694">RNA-binding</keyword>
<dbReference type="RefSeq" id="XP_027769457.1">
    <property type="nucleotide sequence ID" value="XM_027913656.1"/>
</dbReference>
<dbReference type="PANTHER" id="PTHR22792">
    <property type="entry name" value="LUPUS LA PROTEIN-RELATED"/>
    <property type="match status" value="1"/>
</dbReference>
<dbReference type="Gene3D" id="1.10.10.10">
    <property type="entry name" value="Winged helix-like DNA-binding domain superfamily/Winged helix DNA-binding domain"/>
    <property type="match status" value="1"/>
</dbReference>
<dbReference type="InterPro" id="IPR002344">
    <property type="entry name" value="Lupus_La"/>
</dbReference>
<protein>
    <submittedName>
        <fullName evidence="9">La-related protein 6B-like isoform X1</fullName>
    </submittedName>
</protein>
<feature type="compositionally biased region" description="Basic residues" evidence="5">
    <location>
        <begin position="403"/>
        <end position="414"/>
    </location>
</feature>
<dbReference type="PANTHER" id="PTHR22792:SF154">
    <property type="entry name" value="LA-RELATED PROTEIN 6B-LIKE"/>
    <property type="match status" value="1"/>
</dbReference>
<feature type="domain" description="RRM" evidence="6">
    <location>
        <begin position="251"/>
        <end position="348"/>
    </location>
</feature>
<feature type="domain" description="HTH La-type RNA-binding" evidence="7">
    <location>
        <begin position="153"/>
        <end position="244"/>
    </location>
</feature>
<evidence type="ECO:0000256" key="2">
    <source>
        <dbReference type="ARBA" id="ARBA00022884"/>
    </source>
</evidence>
<accession>A0ABM1V139</accession>
<evidence type="ECO:0000259" key="7">
    <source>
        <dbReference type="PROSITE" id="PS50961"/>
    </source>
</evidence>
<reference evidence="9" key="2">
    <citation type="submission" date="2025-08" db="UniProtKB">
        <authorList>
            <consortium name="RefSeq"/>
        </authorList>
    </citation>
    <scope>IDENTIFICATION</scope>
</reference>
<dbReference type="GeneID" id="107007580"/>
<organism evidence="8 9">
    <name type="scientific">Solanum pennellii</name>
    <name type="common">Tomato</name>
    <name type="synonym">Lycopersicon pennellii</name>
    <dbReference type="NCBI Taxonomy" id="28526"/>
    <lineage>
        <taxon>Eukaryota</taxon>
        <taxon>Viridiplantae</taxon>
        <taxon>Streptophyta</taxon>
        <taxon>Embryophyta</taxon>
        <taxon>Tracheophyta</taxon>
        <taxon>Spermatophyta</taxon>
        <taxon>Magnoliopsida</taxon>
        <taxon>eudicotyledons</taxon>
        <taxon>Gunneridae</taxon>
        <taxon>Pentapetalae</taxon>
        <taxon>asterids</taxon>
        <taxon>lamiids</taxon>
        <taxon>Solanales</taxon>
        <taxon>Solanaceae</taxon>
        <taxon>Solanoideae</taxon>
        <taxon>Solaneae</taxon>
        <taxon>Solanum</taxon>
        <taxon>Solanum subgen. Lycopersicon</taxon>
    </lineage>
</organism>
<dbReference type="InterPro" id="IPR036388">
    <property type="entry name" value="WH-like_DNA-bd_sf"/>
</dbReference>
<evidence type="ECO:0000259" key="6">
    <source>
        <dbReference type="PROSITE" id="PS50102"/>
    </source>
</evidence>
<feature type="compositionally biased region" description="Basic and acidic residues" evidence="5">
    <location>
        <begin position="359"/>
        <end position="368"/>
    </location>
</feature>
<evidence type="ECO:0000256" key="4">
    <source>
        <dbReference type="PROSITE-ProRule" id="PRU00332"/>
    </source>
</evidence>
<proteinExistence type="predicted"/>
<dbReference type="InterPro" id="IPR000504">
    <property type="entry name" value="RRM_dom"/>
</dbReference>
<name>A0ABM1V139_SOLPN</name>
<reference evidence="8" key="1">
    <citation type="journal article" date="2014" name="Nat. Genet.">
        <title>The genome of the stress-tolerant wild tomato species Solanum pennellii.</title>
        <authorList>
            <person name="Bolger A."/>
            <person name="Scossa F."/>
            <person name="Bolger M.E."/>
            <person name="Lanz C."/>
            <person name="Maumus F."/>
            <person name="Tohge T."/>
            <person name="Quesneville H."/>
            <person name="Alseekh S."/>
            <person name="Sorensen I."/>
            <person name="Lichtenstein G."/>
            <person name="Fich E.A."/>
            <person name="Conte M."/>
            <person name="Keller H."/>
            <person name="Schneeberger K."/>
            <person name="Schwacke R."/>
            <person name="Ofner I."/>
            <person name="Vrebalov J."/>
            <person name="Xu Y."/>
            <person name="Osorio S."/>
            <person name="Aflitos S.A."/>
            <person name="Schijlen E."/>
            <person name="Jimenez-Gomez J.M."/>
            <person name="Ryngajllo M."/>
            <person name="Kimura S."/>
            <person name="Kumar R."/>
            <person name="Koenig D."/>
            <person name="Headland L.R."/>
            <person name="Maloof J.N."/>
            <person name="Sinha N."/>
            <person name="van Ham R.C."/>
            <person name="Lankhorst R.K."/>
            <person name="Mao L."/>
            <person name="Vogel A."/>
            <person name="Arsova B."/>
            <person name="Panstruga R."/>
            <person name="Fei Z."/>
            <person name="Rose J.K."/>
            <person name="Zamir D."/>
            <person name="Carrari F."/>
            <person name="Giovannoni J.J."/>
            <person name="Weigel D."/>
            <person name="Usadel B."/>
            <person name="Fernie A.R."/>
        </authorList>
    </citation>
    <scope>NUCLEOTIDE SEQUENCE [LARGE SCALE GENOMIC DNA]</scope>
    <source>
        <strain evidence="8">cv. LA0716</strain>
    </source>
</reference>
<dbReference type="PROSITE" id="PS50102">
    <property type="entry name" value="RRM"/>
    <property type="match status" value="1"/>
</dbReference>
<evidence type="ECO:0000256" key="1">
    <source>
        <dbReference type="ARBA" id="ARBA00004123"/>
    </source>
</evidence>
<dbReference type="Gene3D" id="3.30.70.330">
    <property type="match status" value="1"/>
</dbReference>
<dbReference type="SUPFAM" id="SSF54928">
    <property type="entry name" value="RNA-binding domain, RBD"/>
    <property type="match status" value="1"/>
</dbReference>
<comment type="subcellular location">
    <subcellularLocation>
        <location evidence="1">Nucleus</location>
    </subcellularLocation>
</comment>
<evidence type="ECO:0000313" key="8">
    <source>
        <dbReference type="Proteomes" id="UP000694930"/>
    </source>
</evidence>
<dbReference type="PRINTS" id="PR00302">
    <property type="entry name" value="LUPUSLA"/>
</dbReference>
<evidence type="ECO:0000313" key="9">
    <source>
        <dbReference type="RefSeq" id="XP_027769457.1"/>
    </source>
</evidence>
<feature type="compositionally biased region" description="Polar residues" evidence="5">
    <location>
        <begin position="434"/>
        <end position="486"/>
    </location>
</feature>
<dbReference type="InterPro" id="IPR045180">
    <property type="entry name" value="La_dom_prot"/>
</dbReference>
<gene>
    <name evidence="9" type="primary">LOC107007580</name>
</gene>
<keyword evidence="3" id="KW-0539">Nucleus</keyword>
<feature type="compositionally biased region" description="Basic and acidic residues" evidence="5">
    <location>
        <begin position="377"/>
        <end position="390"/>
    </location>
</feature>
<feature type="compositionally biased region" description="Gly residues" evidence="5">
    <location>
        <begin position="415"/>
        <end position="425"/>
    </location>
</feature>
<dbReference type="Pfam" id="PF05383">
    <property type="entry name" value="La"/>
    <property type="match status" value="1"/>
</dbReference>